<keyword evidence="6 7" id="KW-0472">Membrane</keyword>
<evidence type="ECO:0000256" key="6">
    <source>
        <dbReference type="ARBA" id="ARBA00023136"/>
    </source>
</evidence>
<dbReference type="InterPro" id="IPR002657">
    <property type="entry name" value="BilAc:Na_symport/Acr3"/>
</dbReference>
<sequence>MFIRVAVTFKLKTQDDSLNRQQSLHICCNTTYKLPIFSTHLVPIVLNGTELEQDNITQLQIVASIDNQQTLRFYNATEILLITINLTNDSKINHIDFSTIVINLKVEALRINQTFIRYVLKKIDTKNHEEFENCSMRIATLPPRRLINLIYTKSMPFIMIVVSVQMGILLDLQVLKELVRRPVALGIGFICQYFIMPMIGFVISKVFRYPTLYGFGLFVVGCCPGGTASNQLTVIFNGDLALSALMTFTSTIASFFMMPLWFYTLGNYAYLRQLKIRIPFWDLIQSLATIVGPLLLGLIVAYCIPKVKCYVTLMVKPVFFLLFFYFFGFGTYVNFYLFTYIDWRMALTAPLLPWLGYLMAGILAYLFRQDWIRIKTIAIETGMHIDHS</sequence>
<keyword evidence="3 7" id="KW-0812">Transmembrane</keyword>
<name>A0A816V134_9BILA</name>
<feature type="transmembrane region" description="Helical" evidence="7">
    <location>
        <begin position="154"/>
        <end position="172"/>
    </location>
</feature>
<comment type="similarity">
    <text evidence="2">Belongs to the bile acid:sodium symporter (BASS) (TC 2.A.28) family.</text>
</comment>
<dbReference type="Pfam" id="PF01758">
    <property type="entry name" value="SBF"/>
    <property type="match status" value="1"/>
</dbReference>
<evidence type="ECO:0000313" key="9">
    <source>
        <dbReference type="Proteomes" id="UP000663824"/>
    </source>
</evidence>
<evidence type="ECO:0000256" key="4">
    <source>
        <dbReference type="ARBA" id="ARBA00022847"/>
    </source>
</evidence>
<feature type="transmembrane region" description="Helical" evidence="7">
    <location>
        <begin position="283"/>
        <end position="305"/>
    </location>
</feature>
<feature type="transmembrane region" description="Helical" evidence="7">
    <location>
        <begin position="240"/>
        <end position="263"/>
    </location>
</feature>
<accession>A0A816V134</accession>
<proteinExistence type="inferred from homology"/>
<dbReference type="GO" id="GO:0015293">
    <property type="term" value="F:symporter activity"/>
    <property type="evidence" value="ECO:0007669"/>
    <property type="project" value="UniProtKB-KW"/>
</dbReference>
<evidence type="ECO:0008006" key="10">
    <source>
        <dbReference type="Google" id="ProtNLM"/>
    </source>
</evidence>
<protein>
    <recommendedName>
        <fullName evidence="10">Solute carrier family 10 member 6</fullName>
    </recommendedName>
</protein>
<feature type="transmembrane region" description="Helical" evidence="7">
    <location>
        <begin position="347"/>
        <end position="367"/>
    </location>
</feature>
<evidence type="ECO:0000256" key="5">
    <source>
        <dbReference type="ARBA" id="ARBA00022989"/>
    </source>
</evidence>
<evidence type="ECO:0000313" key="8">
    <source>
        <dbReference type="EMBL" id="CAF2120328.1"/>
    </source>
</evidence>
<dbReference type="PANTHER" id="PTHR10361">
    <property type="entry name" value="SODIUM-BILE ACID COTRANSPORTER"/>
    <property type="match status" value="1"/>
</dbReference>
<dbReference type="InterPro" id="IPR004710">
    <property type="entry name" value="Bilac:Na_transpt"/>
</dbReference>
<evidence type="ECO:0000256" key="1">
    <source>
        <dbReference type="ARBA" id="ARBA00004141"/>
    </source>
</evidence>
<comment type="caution">
    <text evidence="8">The sequence shown here is derived from an EMBL/GenBank/DDBJ whole genome shotgun (WGS) entry which is preliminary data.</text>
</comment>
<dbReference type="InterPro" id="IPR038770">
    <property type="entry name" value="Na+/solute_symporter_sf"/>
</dbReference>
<keyword evidence="5 7" id="KW-1133">Transmembrane helix</keyword>
<keyword evidence="4" id="KW-0769">Symport</keyword>
<comment type="subcellular location">
    <subcellularLocation>
        <location evidence="1">Membrane</location>
        <topology evidence="1">Multi-pass membrane protein</topology>
    </subcellularLocation>
</comment>
<dbReference type="AlphaFoldDB" id="A0A816V134"/>
<organism evidence="8 9">
    <name type="scientific">Rotaria magnacalcarata</name>
    <dbReference type="NCBI Taxonomy" id="392030"/>
    <lineage>
        <taxon>Eukaryota</taxon>
        <taxon>Metazoa</taxon>
        <taxon>Spiralia</taxon>
        <taxon>Gnathifera</taxon>
        <taxon>Rotifera</taxon>
        <taxon>Eurotatoria</taxon>
        <taxon>Bdelloidea</taxon>
        <taxon>Philodinida</taxon>
        <taxon>Philodinidae</taxon>
        <taxon>Rotaria</taxon>
    </lineage>
</organism>
<evidence type="ECO:0000256" key="3">
    <source>
        <dbReference type="ARBA" id="ARBA00022692"/>
    </source>
</evidence>
<dbReference type="Proteomes" id="UP000663824">
    <property type="component" value="Unassembled WGS sequence"/>
</dbReference>
<evidence type="ECO:0000256" key="2">
    <source>
        <dbReference type="ARBA" id="ARBA00006528"/>
    </source>
</evidence>
<evidence type="ECO:0000256" key="7">
    <source>
        <dbReference type="SAM" id="Phobius"/>
    </source>
</evidence>
<dbReference type="Gene3D" id="1.20.1530.20">
    <property type="match status" value="1"/>
</dbReference>
<dbReference type="EMBL" id="CAJNRE010013695">
    <property type="protein sequence ID" value="CAF2120328.1"/>
    <property type="molecule type" value="Genomic_DNA"/>
</dbReference>
<feature type="transmembrane region" description="Helical" evidence="7">
    <location>
        <begin position="317"/>
        <end position="341"/>
    </location>
</feature>
<dbReference type="GO" id="GO:0016020">
    <property type="term" value="C:membrane"/>
    <property type="evidence" value="ECO:0007669"/>
    <property type="project" value="UniProtKB-SubCell"/>
</dbReference>
<reference evidence="8" key="1">
    <citation type="submission" date="2021-02" db="EMBL/GenBank/DDBJ databases">
        <authorList>
            <person name="Nowell W R."/>
        </authorList>
    </citation>
    <scope>NUCLEOTIDE SEQUENCE</scope>
</reference>
<dbReference type="PANTHER" id="PTHR10361:SF28">
    <property type="entry name" value="P3 PROTEIN-RELATED"/>
    <property type="match status" value="1"/>
</dbReference>
<gene>
    <name evidence="8" type="ORF">MBJ925_LOCUS25780</name>
</gene>
<keyword evidence="4" id="KW-0813">Transport</keyword>
<feature type="transmembrane region" description="Helical" evidence="7">
    <location>
        <begin position="184"/>
        <end position="203"/>
    </location>
</feature>